<evidence type="ECO:0000313" key="2">
    <source>
        <dbReference type="EMBL" id="KAK7479377.1"/>
    </source>
</evidence>
<gene>
    <name evidence="2" type="ORF">BaRGS_00029369</name>
</gene>
<dbReference type="InterPro" id="IPR000863">
    <property type="entry name" value="Sulfotransferase_dom"/>
</dbReference>
<sequence>MRISTRRFFRPRLTTFVLLAAAVVLFVSIQGPLETLVSQRNMWLKLEQALRPEVSLKCLDPEWKGSVQDTLCMKRFDFLPNYKNPCWIDWTGQLQRLRCLPYFHLLGVDKSGTTDLHSRIAQHPHILYNNGGIGKETYFWCWLKYGQWMTRASTPKTFFNYLRAFDKPTAHIANTTDSRGFHYLITGDGTPMDFWDFRAWPLIPQNKGLKELYSDYVFLGYGLSPEKFRIDVPRALDMMEKCLKINTTRQCVFSNDTYVNLPMRLHIGMYSVFMKEWLAVFPRDRFYILRTEDYQANMKEHLRRIYKFLDVEPLSDKSLDEIVNKTRRHVTQRKVNLTDMYPDTRELLTKFYSPYNRELAKILEDPGYLWTS</sequence>
<evidence type="ECO:0000313" key="3">
    <source>
        <dbReference type="Proteomes" id="UP001519460"/>
    </source>
</evidence>
<dbReference type="PANTHER" id="PTHR15723">
    <property type="entry name" value="CARBOHYDRATE SULFOTRANSFERASE 15"/>
    <property type="match status" value="1"/>
</dbReference>
<accession>A0ABD0JWD1</accession>
<comment type="caution">
    <text evidence="2">The sequence shown here is derived from an EMBL/GenBank/DDBJ whole genome shotgun (WGS) entry which is preliminary data.</text>
</comment>
<evidence type="ECO:0000259" key="1">
    <source>
        <dbReference type="Pfam" id="PF00685"/>
    </source>
</evidence>
<dbReference type="InterPro" id="IPR052654">
    <property type="entry name" value="CS_Sulfotransferase"/>
</dbReference>
<dbReference type="SUPFAM" id="SSF52540">
    <property type="entry name" value="P-loop containing nucleoside triphosphate hydrolases"/>
    <property type="match status" value="1"/>
</dbReference>
<dbReference type="PANTHER" id="PTHR15723:SF0">
    <property type="entry name" value="CARBOHYDRATE SULFOTRANSFERASE 15"/>
    <property type="match status" value="1"/>
</dbReference>
<keyword evidence="3" id="KW-1185">Reference proteome</keyword>
<name>A0ABD0JWD1_9CAEN</name>
<dbReference type="Pfam" id="PF00685">
    <property type="entry name" value="Sulfotransfer_1"/>
    <property type="match status" value="1"/>
</dbReference>
<dbReference type="Gene3D" id="3.40.50.300">
    <property type="entry name" value="P-loop containing nucleotide triphosphate hydrolases"/>
    <property type="match status" value="1"/>
</dbReference>
<feature type="domain" description="Sulfotransferase" evidence="1">
    <location>
        <begin position="262"/>
        <end position="331"/>
    </location>
</feature>
<dbReference type="Proteomes" id="UP001519460">
    <property type="component" value="Unassembled WGS sequence"/>
</dbReference>
<proteinExistence type="predicted"/>
<organism evidence="2 3">
    <name type="scientific">Batillaria attramentaria</name>
    <dbReference type="NCBI Taxonomy" id="370345"/>
    <lineage>
        <taxon>Eukaryota</taxon>
        <taxon>Metazoa</taxon>
        <taxon>Spiralia</taxon>
        <taxon>Lophotrochozoa</taxon>
        <taxon>Mollusca</taxon>
        <taxon>Gastropoda</taxon>
        <taxon>Caenogastropoda</taxon>
        <taxon>Sorbeoconcha</taxon>
        <taxon>Cerithioidea</taxon>
        <taxon>Batillariidae</taxon>
        <taxon>Batillaria</taxon>
    </lineage>
</organism>
<protein>
    <recommendedName>
        <fullName evidence="1">Sulfotransferase domain-containing protein</fullName>
    </recommendedName>
</protein>
<dbReference type="EMBL" id="JACVVK020000304">
    <property type="protein sequence ID" value="KAK7479377.1"/>
    <property type="molecule type" value="Genomic_DNA"/>
</dbReference>
<dbReference type="InterPro" id="IPR027417">
    <property type="entry name" value="P-loop_NTPase"/>
</dbReference>
<dbReference type="AlphaFoldDB" id="A0ABD0JWD1"/>
<reference evidence="2 3" key="1">
    <citation type="journal article" date="2023" name="Sci. Data">
        <title>Genome assembly of the Korean intertidal mud-creeper Batillaria attramentaria.</title>
        <authorList>
            <person name="Patra A.K."/>
            <person name="Ho P.T."/>
            <person name="Jun S."/>
            <person name="Lee S.J."/>
            <person name="Kim Y."/>
            <person name="Won Y.J."/>
        </authorList>
    </citation>
    <scope>NUCLEOTIDE SEQUENCE [LARGE SCALE GENOMIC DNA]</scope>
    <source>
        <strain evidence="2">Wonlab-2016</strain>
    </source>
</reference>